<dbReference type="InterPro" id="IPR020843">
    <property type="entry name" value="ER"/>
</dbReference>
<dbReference type="Pfam" id="PF08240">
    <property type="entry name" value="ADH_N"/>
    <property type="match status" value="1"/>
</dbReference>
<dbReference type="InterPro" id="IPR013149">
    <property type="entry name" value="ADH-like_C"/>
</dbReference>
<reference evidence="3 4" key="2">
    <citation type="submission" date="2023-10" db="EMBL/GenBank/DDBJ databases">
        <authorList>
            <person name="Han X.F."/>
        </authorList>
    </citation>
    <scope>NUCLEOTIDE SEQUENCE [LARGE SCALE GENOMIC DNA]</scope>
    <source>
        <strain evidence="3 4">KCTC 39840</strain>
    </source>
</reference>
<proteinExistence type="predicted"/>
<dbReference type="SUPFAM" id="SSF51735">
    <property type="entry name" value="NAD(P)-binding Rossmann-fold domains"/>
    <property type="match status" value="1"/>
</dbReference>
<dbReference type="Gene3D" id="3.90.180.10">
    <property type="entry name" value="Medium-chain alcohol dehydrogenases, catalytic domain"/>
    <property type="match status" value="1"/>
</dbReference>
<comment type="caution">
    <text evidence="3">The sequence shown here is derived from an EMBL/GenBank/DDBJ whole genome shotgun (WGS) entry which is preliminary data.</text>
</comment>
<dbReference type="SMART" id="SM00829">
    <property type="entry name" value="PKS_ER"/>
    <property type="match status" value="1"/>
</dbReference>
<evidence type="ECO:0000256" key="1">
    <source>
        <dbReference type="ARBA" id="ARBA00022857"/>
    </source>
</evidence>
<keyword evidence="1" id="KW-0521">NADP</keyword>
<dbReference type="Pfam" id="PF00107">
    <property type="entry name" value="ADH_zinc_N"/>
    <property type="match status" value="1"/>
</dbReference>
<dbReference type="InterPro" id="IPR051603">
    <property type="entry name" value="Zinc-ADH_QOR/CCCR"/>
</dbReference>
<evidence type="ECO:0000313" key="4">
    <source>
        <dbReference type="Proteomes" id="UP001284601"/>
    </source>
</evidence>
<accession>A0ABU4HP06</accession>
<evidence type="ECO:0000259" key="2">
    <source>
        <dbReference type="SMART" id="SM00829"/>
    </source>
</evidence>
<protein>
    <submittedName>
        <fullName evidence="3">Zinc-binding dehydrogenase</fullName>
    </submittedName>
</protein>
<dbReference type="InterPro" id="IPR036291">
    <property type="entry name" value="NAD(P)-bd_dom_sf"/>
</dbReference>
<gene>
    <name evidence="3" type="ORF">R7226_11845</name>
</gene>
<sequence>MRAVVLRRFGDASALEHGELEDPLPGRGEVVVAVRAVTTAALDLRVRSGAGHRVALPHVLGQDPVGVVAALGEEAAGVAVGERVAVVAGVACGACRLCLGGAGVCARPQVVGLHRHGGQAELVAVPAGNVVPVPPQIPDGEAAAMALTYPLAWALVAETAAVRPGERVLVTSAASGVGIAAVRVAQALGATVAAAAGSDEKLERCRDALGADAVFDYTRPEWARAVRRWSGGEGVDVVVATVLGEGLLQPSLEALADLGRLVTCGAQGAGEARFDVPSFYRRRQSIAGASTPGIATARAAWAAVAAGTLLPPPIFDRFPLAEIAAAHRRIEARRSVGRVVLDVAAG</sequence>
<dbReference type="Proteomes" id="UP001284601">
    <property type="component" value="Unassembled WGS sequence"/>
</dbReference>
<keyword evidence="4" id="KW-1185">Reference proteome</keyword>
<feature type="domain" description="Enoyl reductase (ER)" evidence="2">
    <location>
        <begin position="10"/>
        <end position="341"/>
    </location>
</feature>
<evidence type="ECO:0000313" key="3">
    <source>
        <dbReference type="EMBL" id="MDW5595036.1"/>
    </source>
</evidence>
<dbReference type="InterPro" id="IPR011032">
    <property type="entry name" value="GroES-like_sf"/>
</dbReference>
<organism evidence="3 4">
    <name type="scientific">Conexibacter stalactiti</name>
    <dbReference type="NCBI Taxonomy" id="1940611"/>
    <lineage>
        <taxon>Bacteria</taxon>
        <taxon>Bacillati</taxon>
        <taxon>Actinomycetota</taxon>
        <taxon>Thermoleophilia</taxon>
        <taxon>Solirubrobacterales</taxon>
        <taxon>Conexibacteraceae</taxon>
        <taxon>Conexibacter</taxon>
    </lineage>
</organism>
<reference evidence="4" key="1">
    <citation type="submission" date="2023-07" db="EMBL/GenBank/DDBJ databases">
        <title>Conexibacter stalactiti sp. nov., isolated from stalactites in a lava cave and emended description of the genus Conexibacter.</title>
        <authorList>
            <person name="Lee S.D."/>
        </authorList>
    </citation>
    <scope>NUCLEOTIDE SEQUENCE [LARGE SCALE GENOMIC DNA]</scope>
    <source>
        <strain evidence="4">KCTC 39840</strain>
    </source>
</reference>
<dbReference type="PANTHER" id="PTHR44154:SF1">
    <property type="entry name" value="QUINONE OXIDOREDUCTASE"/>
    <property type="match status" value="1"/>
</dbReference>
<dbReference type="EMBL" id="JAWSTH010000026">
    <property type="protein sequence ID" value="MDW5595036.1"/>
    <property type="molecule type" value="Genomic_DNA"/>
</dbReference>
<dbReference type="PANTHER" id="PTHR44154">
    <property type="entry name" value="QUINONE OXIDOREDUCTASE"/>
    <property type="match status" value="1"/>
</dbReference>
<dbReference type="InterPro" id="IPR013154">
    <property type="entry name" value="ADH-like_N"/>
</dbReference>
<name>A0ABU4HP06_9ACTN</name>
<dbReference type="RefSeq" id="WP_318597370.1">
    <property type="nucleotide sequence ID" value="NZ_JAWSTH010000026.1"/>
</dbReference>
<dbReference type="SUPFAM" id="SSF50129">
    <property type="entry name" value="GroES-like"/>
    <property type="match status" value="1"/>
</dbReference>